<dbReference type="PANTHER" id="PTHR11629">
    <property type="entry name" value="VACUOLAR PROTON ATPASES"/>
    <property type="match status" value="1"/>
</dbReference>
<keyword evidence="4 8" id="KW-0812">Transmembrane</keyword>
<comment type="caution">
    <text evidence="8">Lacks conserved residue(s) required for the propagation of feature annotation.</text>
</comment>
<evidence type="ECO:0000256" key="1">
    <source>
        <dbReference type="ARBA" id="ARBA00004141"/>
    </source>
</evidence>
<dbReference type="GO" id="GO:0016471">
    <property type="term" value="C:vacuolar proton-transporting V-type ATPase complex"/>
    <property type="evidence" value="ECO:0007669"/>
    <property type="project" value="TreeGrafter"/>
</dbReference>
<keyword evidence="10" id="KW-1185">Reference proteome</keyword>
<protein>
    <recommendedName>
        <fullName evidence="8">V-type proton ATPase subunit a</fullName>
    </recommendedName>
</protein>
<dbReference type="GO" id="GO:0046961">
    <property type="term" value="F:proton-transporting ATPase activity, rotational mechanism"/>
    <property type="evidence" value="ECO:0007669"/>
    <property type="project" value="InterPro"/>
</dbReference>
<feature type="transmembrane region" description="Helical" evidence="8">
    <location>
        <begin position="20"/>
        <end position="43"/>
    </location>
</feature>
<proteinExistence type="inferred from homology"/>
<dbReference type="GO" id="GO:0051117">
    <property type="term" value="F:ATPase binding"/>
    <property type="evidence" value="ECO:0007669"/>
    <property type="project" value="TreeGrafter"/>
</dbReference>
<accession>A0A5J5B4J0</accession>
<evidence type="ECO:0000256" key="6">
    <source>
        <dbReference type="ARBA" id="ARBA00023065"/>
    </source>
</evidence>
<dbReference type="GO" id="GO:0033179">
    <property type="term" value="C:proton-transporting V-type ATPase, V0 domain"/>
    <property type="evidence" value="ECO:0007669"/>
    <property type="project" value="InterPro"/>
</dbReference>
<keyword evidence="7 8" id="KW-0472">Membrane</keyword>
<comment type="similarity">
    <text evidence="2 8">Belongs to the V-ATPase 116 kDa subunit family.</text>
</comment>
<organism evidence="9 10">
    <name type="scientific">Nyssa sinensis</name>
    <dbReference type="NCBI Taxonomy" id="561372"/>
    <lineage>
        <taxon>Eukaryota</taxon>
        <taxon>Viridiplantae</taxon>
        <taxon>Streptophyta</taxon>
        <taxon>Embryophyta</taxon>
        <taxon>Tracheophyta</taxon>
        <taxon>Spermatophyta</taxon>
        <taxon>Magnoliopsida</taxon>
        <taxon>eudicotyledons</taxon>
        <taxon>Gunneridae</taxon>
        <taxon>Pentapetalae</taxon>
        <taxon>asterids</taxon>
        <taxon>Cornales</taxon>
        <taxon>Nyssaceae</taxon>
        <taxon>Nyssa</taxon>
    </lineage>
</organism>
<evidence type="ECO:0000256" key="4">
    <source>
        <dbReference type="ARBA" id="ARBA00022692"/>
    </source>
</evidence>
<sequence length="86" mass="10024">MFLSRTDDLGENPLFVGQKTVQLVLLLLALVAIPWMLFPKPFLLKKQHQDRHHGQSYTSKHRRFLFRLSLLNLISGKFSYINSCIP</sequence>
<evidence type="ECO:0000256" key="5">
    <source>
        <dbReference type="ARBA" id="ARBA00022989"/>
    </source>
</evidence>
<dbReference type="GO" id="GO:0007035">
    <property type="term" value="P:vacuolar acidification"/>
    <property type="evidence" value="ECO:0007669"/>
    <property type="project" value="TreeGrafter"/>
</dbReference>
<dbReference type="PANTHER" id="PTHR11629:SF112">
    <property type="entry name" value="V-TYPE PROTON ATPASE SUBUNIT A3"/>
    <property type="match status" value="1"/>
</dbReference>
<comment type="subcellular location">
    <subcellularLocation>
        <location evidence="1">Membrane</location>
        <topology evidence="1">Multi-pass membrane protein</topology>
    </subcellularLocation>
</comment>
<dbReference type="InterPro" id="IPR002490">
    <property type="entry name" value="V-ATPase_116kDa_su"/>
</dbReference>
<evidence type="ECO:0000313" key="9">
    <source>
        <dbReference type="EMBL" id="KAA8536061.1"/>
    </source>
</evidence>
<evidence type="ECO:0000256" key="2">
    <source>
        <dbReference type="ARBA" id="ARBA00009904"/>
    </source>
</evidence>
<evidence type="ECO:0000313" key="10">
    <source>
        <dbReference type="Proteomes" id="UP000325577"/>
    </source>
</evidence>
<comment type="function">
    <text evidence="8">Essential component of the vacuolar proton pump (V-ATPase), a multimeric enzyme that catalyzes the translocation of protons across the membranes. Required for assembly and activity of the V-ATPase.</text>
</comment>
<keyword evidence="5 8" id="KW-1133">Transmembrane helix</keyword>
<keyword evidence="8" id="KW-0375">Hydrogen ion transport</keyword>
<keyword evidence="3 8" id="KW-0813">Transport</keyword>
<dbReference type="EMBL" id="CM018039">
    <property type="protein sequence ID" value="KAA8536061.1"/>
    <property type="molecule type" value="Genomic_DNA"/>
</dbReference>
<dbReference type="Proteomes" id="UP000325577">
    <property type="component" value="Linkage Group LG16"/>
</dbReference>
<name>A0A5J5B4J0_9ASTE</name>
<gene>
    <name evidence="9" type="ORF">F0562_028539</name>
</gene>
<evidence type="ECO:0000256" key="8">
    <source>
        <dbReference type="RuleBase" id="RU361189"/>
    </source>
</evidence>
<evidence type="ECO:0000256" key="7">
    <source>
        <dbReference type="ARBA" id="ARBA00023136"/>
    </source>
</evidence>
<reference evidence="9 10" key="1">
    <citation type="submission" date="2019-09" db="EMBL/GenBank/DDBJ databases">
        <title>A chromosome-level genome assembly of the Chinese tupelo Nyssa sinensis.</title>
        <authorList>
            <person name="Yang X."/>
            <person name="Kang M."/>
            <person name="Yang Y."/>
            <person name="Xiong H."/>
            <person name="Wang M."/>
            <person name="Zhang Z."/>
            <person name="Wang Z."/>
            <person name="Wu H."/>
            <person name="Ma T."/>
            <person name="Liu J."/>
            <person name="Xi Z."/>
        </authorList>
    </citation>
    <scope>NUCLEOTIDE SEQUENCE [LARGE SCALE GENOMIC DNA]</scope>
    <source>
        <strain evidence="9">J267</strain>
        <tissue evidence="9">Leaf</tissue>
    </source>
</reference>
<dbReference type="Pfam" id="PF01496">
    <property type="entry name" value="V_ATPase_I"/>
    <property type="match status" value="1"/>
</dbReference>
<evidence type="ECO:0000256" key="3">
    <source>
        <dbReference type="ARBA" id="ARBA00022448"/>
    </source>
</evidence>
<keyword evidence="6 8" id="KW-0406">Ion transport</keyword>
<dbReference type="AlphaFoldDB" id="A0A5J5B4J0"/>